<protein>
    <recommendedName>
        <fullName evidence="3">DUF6534 domain-containing protein</fullName>
    </recommendedName>
</protein>
<dbReference type="PANTHER" id="PTHR40465:SF1">
    <property type="entry name" value="DUF6534 DOMAIN-CONTAINING PROTEIN"/>
    <property type="match status" value="1"/>
</dbReference>
<feature type="transmembrane region" description="Helical" evidence="2">
    <location>
        <begin position="168"/>
        <end position="195"/>
    </location>
</feature>
<evidence type="ECO:0000259" key="3">
    <source>
        <dbReference type="Pfam" id="PF20152"/>
    </source>
</evidence>
<feature type="transmembrane region" description="Helical" evidence="2">
    <location>
        <begin position="101"/>
        <end position="120"/>
    </location>
</feature>
<dbReference type="Proteomes" id="UP000620124">
    <property type="component" value="Unassembled WGS sequence"/>
</dbReference>
<gene>
    <name evidence="4" type="ORF">MVEN_02275800</name>
</gene>
<sequence length="371" mass="40780">MSSSAQPIAAAANDFPNYAAIVASQLIGSLLNFFFFGTLLIQVYVYRLCFPKDPLSIKFFVYFIFLAVTVCTCFNAADVEFWFGTGFGNITRFTDARYSRFYNPLMGSFIGLLVQFFFSCRIVSIRRAAWPFALLAGLLAMAQCAGGVGTGVTLYMDVAVHDTIRTTLVYIWLTSGAAVNILIAGTMTYLFFVDAEAPMGHDIVKRVVHIIIETNVFTAIVAFLGLLLFVVCPHTTYWVCPTMVLPGIYANTFLVALNNRTIQGIGSDSADASASISFPAGSAFPRASVASTMNSKAPFAHNGTVYSANGLGRVLSVPAMSFARREDAQSVHEKTVQEKRPRNSVERQWREDEDEDSESEYPSDEESEVRV</sequence>
<keyword evidence="2" id="KW-0472">Membrane</keyword>
<dbReference type="PANTHER" id="PTHR40465">
    <property type="entry name" value="CHROMOSOME 1, WHOLE GENOME SHOTGUN SEQUENCE"/>
    <property type="match status" value="1"/>
</dbReference>
<dbReference type="OrthoDB" id="2953893at2759"/>
<feature type="compositionally biased region" description="Acidic residues" evidence="1">
    <location>
        <begin position="351"/>
        <end position="371"/>
    </location>
</feature>
<reference evidence="4" key="1">
    <citation type="submission" date="2020-05" db="EMBL/GenBank/DDBJ databases">
        <title>Mycena genomes resolve the evolution of fungal bioluminescence.</title>
        <authorList>
            <person name="Tsai I.J."/>
        </authorList>
    </citation>
    <scope>NUCLEOTIDE SEQUENCE</scope>
    <source>
        <strain evidence="4">CCC161011</strain>
    </source>
</reference>
<evidence type="ECO:0000313" key="4">
    <source>
        <dbReference type="EMBL" id="KAF7334463.1"/>
    </source>
</evidence>
<feature type="transmembrane region" description="Helical" evidence="2">
    <location>
        <begin position="26"/>
        <end position="47"/>
    </location>
</feature>
<feature type="region of interest" description="Disordered" evidence="1">
    <location>
        <begin position="325"/>
        <end position="371"/>
    </location>
</feature>
<evidence type="ECO:0000256" key="2">
    <source>
        <dbReference type="SAM" id="Phobius"/>
    </source>
</evidence>
<proteinExistence type="predicted"/>
<dbReference type="AlphaFoldDB" id="A0A8H6X507"/>
<keyword evidence="2" id="KW-1133">Transmembrane helix</keyword>
<dbReference type="EMBL" id="JACAZI010000026">
    <property type="protein sequence ID" value="KAF7334463.1"/>
    <property type="molecule type" value="Genomic_DNA"/>
</dbReference>
<feature type="domain" description="DUF6534" evidence="3">
    <location>
        <begin position="177"/>
        <end position="261"/>
    </location>
</feature>
<comment type="caution">
    <text evidence="4">The sequence shown here is derived from an EMBL/GenBank/DDBJ whole genome shotgun (WGS) entry which is preliminary data.</text>
</comment>
<keyword evidence="5" id="KW-1185">Reference proteome</keyword>
<evidence type="ECO:0000313" key="5">
    <source>
        <dbReference type="Proteomes" id="UP000620124"/>
    </source>
</evidence>
<name>A0A8H6X507_9AGAR</name>
<keyword evidence="2" id="KW-0812">Transmembrane</keyword>
<dbReference type="InterPro" id="IPR045339">
    <property type="entry name" value="DUF6534"/>
</dbReference>
<dbReference type="Pfam" id="PF20152">
    <property type="entry name" value="DUF6534"/>
    <property type="match status" value="1"/>
</dbReference>
<feature type="transmembrane region" description="Helical" evidence="2">
    <location>
        <begin position="59"/>
        <end position="77"/>
    </location>
</feature>
<feature type="transmembrane region" description="Helical" evidence="2">
    <location>
        <begin position="236"/>
        <end position="257"/>
    </location>
</feature>
<accession>A0A8H6X507</accession>
<feature type="compositionally biased region" description="Basic and acidic residues" evidence="1">
    <location>
        <begin position="325"/>
        <end position="350"/>
    </location>
</feature>
<feature type="transmembrane region" description="Helical" evidence="2">
    <location>
        <begin position="207"/>
        <end position="230"/>
    </location>
</feature>
<evidence type="ECO:0000256" key="1">
    <source>
        <dbReference type="SAM" id="MobiDB-lite"/>
    </source>
</evidence>
<feature type="transmembrane region" description="Helical" evidence="2">
    <location>
        <begin position="132"/>
        <end position="156"/>
    </location>
</feature>
<organism evidence="4 5">
    <name type="scientific">Mycena venus</name>
    <dbReference type="NCBI Taxonomy" id="2733690"/>
    <lineage>
        <taxon>Eukaryota</taxon>
        <taxon>Fungi</taxon>
        <taxon>Dikarya</taxon>
        <taxon>Basidiomycota</taxon>
        <taxon>Agaricomycotina</taxon>
        <taxon>Agaricomycetes</taxon>
        <taxon>Agaricomycetidae</taxon>
        <taxon>Agaricales</taxon>
        <taxon>Marasmiineae</taxon>
        <taxon>Mycenaceae</taxon>
        <taxon>Mycena</taxon>
    </lineage>
</organism>